<dbReference type="Gene3D" id="3.30.450.40">
    <property type="match status" value="1"/>
</dbReference>
<evidence type="ECO:0000256" key="1">
    <source>
        <dbReference type="ARBA" id="ARBA00012528"/>
    </source>
</evidence>
<dbReference type="InterPro" id="IPR003018">
    <property type="entry name" value="GAF"/>
</dbReference>
<dbReference type="SMART" id="SM00267">
    <property type="entry name" value="GGDEF"/>
    <property type="match status" value="1"/>
</dbReference>
<name>A0ABX1R5T3_9ALTE</name>
<feature type="domain" description="GGDEF" evidence="3">
    <location>
        <begin position="349"/>
        <end position="485"/>
    </location>
</feature>
<evidence type="ECO:0000256" key="2">
    <source>
        <dbReference type="ARBA" id="ARBA00034247"/>
    </source>
</evidence>
<dbReference type="InterPro" id="IPR043128">
    <property type="entry name" value="Rev_trsase/Diguanyl_cyclase"/>
</dbReference>
<keyword evidence="5" id="KW-1185">Reference proteome</keyword>
<proteinExistence type="predicted"/>
<organism evidence="4 5">
    <name type="scientific">Alteromonas ponticola</name>
    <dbReference type="NCBI Taxonomy" id="2720613"/>
    <lineage>
        <taxon>Bacteria</taxon>
        <taxon>Pseudomonadati</taxon>
        <taxon>Pseudomonadota</taxon>
        <taxon>Gammaproteobacteria</taxon>
        <taxon>Alteromonadales</taxon>
        <taxon>Alteromonadaceae</taxon>
        <taxon>Alteromonas/Salinimonas group</taxon>
        <taxon>Alteromonas</taxon>
    </lineage>
</organism>
<accession>A0ABX1R5T3</accession>
<dbReference type="CDD" id="cd01949">
    <property type="entry name" value="GGDEF"/>
    <property type="match status" value="1"/>
</dbReference>
<evidence type="ECO:0000313" key="4">
    <source>
        <dbReference type="EMBL" id="NMH61163.1"/>
    </source>
</evidence>
<dbReference type="PROSITE" id="PS50887">
    <property type="entry name" value="GGDEF"/>
    <property type="match status" value="1"/>
</dbReference>
<dbReference type="InterPro" id="IPR029016">
    <property type="entry name" value="GAF-like_dom_sf"/>
</dbReference>
<dbReference type="SUPFAM" id="SSF55073">
    <property type="entry name" value="Nucleotide cyclase"/>
    <property type="match status" value="1"/>
</dbReference>
<dbReference type="PANTHER" id="PTHR45138">
    <property type="entry name" value="REGULATORY COMPONENTS OF SENSORY TRANSDUCTION SYSTEM"/>
    <property type="match status" value="1"/>
</dbReference>
<dbReference type="EC" id="2.7.7.65" evidence="1"/>
<reference evidence="4 5" key="1">
    <citation type="submission" date="2020-03" db="EMBL/GenBank/DDBJ databases">
        <title>Alteromonas ponticola sp. nov., isolated from seawater.</title>
        <authorList>
            <person name="Yoon J.-H."/>
            <person name="Kim Y.-O."/>
        </authorList>
    </citation>
    <scope>NUCLEOTIDE SEQUENCE [LARGE SCALE GENOMIC DNA]</scope>
    <source>
        <strain evidence="4 5">MYP5</strain>
    </source>
</reference>
<dbReference type="NCBIfam" id="TIGR00254">
    <property type="entry name" value="GGDEF"/>
    <property type="match status" value="1"/>
</dbReference>
<dbReference type="SMART" id="SM00065">
    <property type="entry name" value="GAF"/>
    <property type="match status" value="1"/>
</dbReference>
<dbReference type="Proteomes" id="UP000709336">
    <property type="component" value="Unassembled WGS sequence"/>
</dbReference>
<dbReference type="Pfam" id="PF00990">
    <property type="entry name" value="GGDEF"/>
    <property type="match status" value="1"/>
</dbReference>
<dbReference type="Gene3D" id="3.30.70.270">
    <property type="match status" value="1"/>
</dbReference>
<dbReference type="InterPro" id="IPR029787">
    <property type="entry name" value="Nucleotide_cyclase"/>
</dbReference>
<evidence type="ECO:0000259" key="3">
    <source>
        <dbReference type="PROSITE" id="PS50887"/>
    </source>
</evidence>
<dbReference type="Pfam" id="PF01590">
    <property type="entry name" value="GAF"/>
    <property type="match status" value="1"/>
</dbReference>
<comment type="caution">
    <text evidence="4">The sequence shown here is derived from an EMBL/GenBank/DDBJ whole genome shotgun (WGS) entry which is preliminary data.</text>
</comment>
<dbReference type="InterPro" id="IPR000160">
    <property type="entry name" value="GGDEF_dom"/>
</dbReference>
<evidence type="ECO:0000313" key="5">
    <source>
        <dbReference type="Proteomes" id="UP000709336"/>
    </source>
</evidence>
<sequence>MKLLQQLPASLLYKCVDGSEVYANEACFKLFGLGSAREAFLETLAFYDPESKHELTEDSHPFNKCAKEGTINLHVRITSTAKNLNCVVSGTVIYSENQQWIVLNLTSAQDNDISQLAFAKNSPLDNHLAFNRLLSKISSQLINLNSENLDCLIEKKLGAFGEFSGVDRCYIFQFYNDGNLMDNTHEWVAPGITPHKEELKGLSADDLPYFHQVIKSEQIFKVDDVEQLPEVATLEKQEFQREGIGAVLCVAIYLNEKLFGFIGCDIVGSAFSWREHDVRYLKLIGEIVSNTLAAMSNKQSLEQVSAELAAANKQLDHLANSDGLTGIANRRQFDNTLDSAIRRGIRDSDLLSLLFIDVDLFKQFNDTYGHSAGDEALKLVAKTLHECCRRFDDLAARYGGEEFAVILPQTDAKQAHYIAELIQLKLEELAIPFDGSPGNKILSVSIGIATQACTIALTSGQLVGMADKALYQAKAKGRNRIEVYQ</sequence>
<dbReference type="EMBL" id="JAATNW010000007">
    <property type="protein sequence ID" value="NMH61163.1"/>
    <property type="molecule type" value="Genomic_DNA"/>
</dbReference>
<comment type="catalytic activity">
    <reaction evidence="2">
        <text>2 GTP = 3',3'-c-di-GMP + 2 diphosphate</text>
        <dbReference type="Rhea" id="RHEA:24898"/>
        <dbReference type="ChEBI" id="CHEBI:33019"/>
        <dbReference type="ChEBI" id="CHEBI:37565"/>
        <dbReference type="ChEBI" id="CHEBI:58805"/>
        <dbReference type="EC" id="2.7.7.65"/>
    </reaction>
</comment>
<dbReference type="SUPFAM" id="SSF55781">
    <property type="entry name" value="GAF domain-like"/>
    <property type="match status" value="1"/>
</dbReference>
<dbReference type="PANTHER" id="PTHR45138:SF9">
    <property type="entry name" value="DIGUANYLATE CYCLASE DGCM-RELATED"/>
    <property type="match status" value="1"/>
</dbReference>
<dbReference type="RefSeq" id="WP_169211714.1">
    <property type="nucleotide sequence ID" value="NZ_JAATNW010000007.1"/>
</dbReference>
<dbReference type="InterPro" id="IPR050469">
    <property type="entry name" value="Diguanylate_Cyclase"/>
</dbReference>
<protein>
    <recommendedName>
        <fullName evidence="1">diguanylate cyclase</fullName>
        <ecNumber evidence="1">2.7.7.65</ecNumber>
    </recommendedName>
</protein>
<gene>
    <name evidence="4" type="ORF">HCJ96_14115</name>
</gene>